<dbReference type="AlphaFoldDB" id="A0A976B987"/>
<name>A0A976B987_9BURK</name>
<reference evidence="2 3" key="1">
    <citation type="submission" date="2018-01" db="EMBL/GenBank/DDBJ databases">
        <authorList>
            <person name="Clerissi C."/>
        </authorList>
    </citation>
    <scope>NUCLEOTIDE SEQUENCE [LARGE SCALE GENOMIC DNA]</scope>
    <source>
        <strain evidence="2">Cupriavidus oxalaticus LMG 2235</strain>
    </source>
</reference>
<evidence type="ECO:0000313" key="2">
    <source>
        <dbReference type="EMBL" id="SPC10806.1"/>
    </source>
</evidence>
<dbReference type="Proteomes" id="UP000256862">
    <property type="component" value="Chromosome CO2235"/>
</dbReference>
<dbReference type="EMBL" id="OGUS01000109">
    <property type="protein sequence ID" value="SPC10806.1"/>
    <property type="molecule type" value="Genomic_DNA"/>
</dbReference>
<accession>A0A976B987</accession>
<feature type="compositionally biased region" description="Low complexity" evidence="1">
    <location>
        <begin position="16"/>
        <end position="25"/>
    </location>
</feature>
<sequence length="213" mass="21048">MATGGAGVSGQRERSPAASPSASMARTGRMASAGSCVALSRSVPLGRMSRFLLSCANTRLKTIDDSFSMPQGTANAGAKGVTFTGTYDSAYDIQTPVSALAGNYSGASAVINGSSPMTLTVHADGSISGSAGTSPNVCDFSGTIAPRATGKAIYNLTVKYQGGACSMGTSTVSGYGIADTTGGGATTLYAVGLLPDRSDGFLGVATKTSGPAQ</sequence>
<protein>
    <submittedName>
        <fullName evidence="2">Uncharacterized protein</fullName>
    </submittedName>
</protein>
<organism evidence="2 3">
    <name type="scientific">Cupriavidus oxalaticus</name>
    <dbReference type="NCBI Taxonomy" id="96344"/>
    <lineage>
        <taxon>Bacteria</taxon>
        <taxon>Pseudomonadati</taxon>
        <taxon>Pseudomonadota</taxon>
        <taxon>Betaproteobacteria</taxon>
        <taxon>Burkholderiales</taxon>
        <taxon>Burkholderiaceae</taxon>
        <taxon>Cupriavidus</taxon>
    </lineage>
</organism>
<gene>
    <name evidence="2" type="ORF">CO2235_10191</name>
</gene>
<feature type="region of interest" description="Disordered" evidence="1">
    <location>
        <begin position="1"/>
        <end position="26"/>
    </location>
</feature>
<evidence type="ECO:0000313" key="3">
    <source>
        <dbReference type="Proteomes" id="UP000256862"/>
    </source>
</evidence>
<evidence type="ECO:0000256" key="1">
    <source>
        <dbReference type="SAM" id="MobiDB-lite"/>
    </source>
</evidence>
<proteinExistence type="predicted"/>
<comment type="caution">
    <text evidence="2">The sequence shown here is derived from an EMBL/GenBank/DDBJ whole genome shotgun (WGS) entry which is preliminary data.</text>
</comment>